<evidence type="ECO:0000313" key="3">
    <source>
        <dbReference type="Proteomes" id="UP000494165"/>
    </source>
</evidence>
<accession>A0A8S1CH50</accession>
<sequence>MDFYLSTSLEKVKRASISGSFCRRVSHGKPGYKTSLEMSFQSQTPPVTPNMRQELQNKKILEDLHQQKKQLLLKQGTQLNNASAAQTQAHEVGNQRSIQLQLAHSQSFGFFVPQDSAFGNFILPVLPRFDSK</sequence>
<dbReference type="Proteomes" id="UP000494165">
    <property type="component" value="Unassembled WGS sequence"/>
</dbReference>
<proteinExistence type="inferred from homology"/>
<evidence type="ECO:0008006" key="4">
    <source>
        <dbReference type="Google" id="ProtNLM"/>
    </source>
</evidence>
<dbReference type="GO" id="GO:0005654">
    <property type="term" value="C:nucleoplasm"/>
    <property type="evidence" value="ECO:0007669"/>
    <property type="project" value="TreeGrafter"/>
</dbReference>
<comment type="caution">
    <text evidence="2">The sequence shown here is derived from an EMBL/GenBank/DDBJ whole genome shotgun (WGS) entry which is preliminary data.</text>
</comment>
<evidence type="ECO:0000313" key="2">
    <source>
        <dbReference type="EMBL" id="CAB3368608.1"/>
    </source>
</evidence>
<dbReference type="GO" id="GO:0006281">
    <property type="term" value="P:DNA repair"/>
    <property type="evidence" value="ECO:0007669"/>
    <property type="project" value="InterPro"/>
</dbReference>
<dbReference type="InterPro" id="IPR031821">
    <property type="entry name" value="SOSSC"/>
</dbReference>
<evidence type="ECO:0000256" key="1">
    <source>
        <dbReference type="ARBA" id="ARBA00007829"/>
    </source>
</evidence>
<organism evidence="2 3">
    <name type="scientific">Cloeon dipterum</name>
    <dbReference type="NCBI Taxonomy" id="197152"/>
    <lineage>
        <taxon>Eukaryota</taxon>
        <taxon>Metazoa</taxon>
        <taxon>Ecdysozoa</taxon>
        <taxon>Arthropoda</taxon>
        <taxon>Hexapoda</taxon>
        <taxon>Insecta</taxon>
        <taxon>Pterygota</taxon>
        <taxon>Palaeoptera</taxon>
        <taxon>Ephemeroptera</taxon>
        <taxon>Pisciforma</taxon>
        <taxon>Baetidae</taxon>
        <taxon>Cloeon</taxon>
    </lineage>
</organism>
<keyword evidence="3" id="KW-1185">Reference proteome</keyword>
<name>A0A8S1CH50_9INSE</name>
<dbReference type="PANTHER" id="PTHR31526:SF2">
    <property type="entry name" value="SOSS COMPLEX SUBUNIT C"/>
    <property type="match status" value="1"/>
</dbReference>
<dbReference type="GO" id="GO:0070876">
    <property type="term" value="C:SOSS complex"/>
    <property type="evidence" value="ECO:0007669"/>
    <property type="project" value="InterPro"/>
</dbReference>
<dbReference type="AlphaFoldDB" id="A0A8S1CH50"/>
<protein>
    <recommendedName>
        <fullName evidence="4">SOSS complex subunit C homolog</fullName>
    </recommendedName>
</protein>
<dbReference type="EMBL" id="CADEPI010000038">
    <property type="protein sequence ID" value="CAB3368608.1"/>
    <property type="molecule type" value="Genomic_DNA"/>
</dbReference>
<comment type="similarity">
    <text evidence="1">Belongs to the SOSS-C family.</text>
</comment>
<dbReference type="PANTHER" id="PTHR31526">
    <property type="entry name" value="SOSS COMPLEX SUBUNIT C"/>
    <property type="match status" value="1"/>
</dbReference>
<reference evidence="2 3" key="1">
    <citation type="submission" date="2020-04" db="EMBL/GenBank/DDBJ databases">
        <authorList>
            <person name="Alioto T."/>
            <person name="Alioto T."/>
            <person name="Gomez Garrido J."/>
        </authorList>
    </citation>
    <scope>NUCLEOTIDE SEQUENCE [LARGE SCALE GENOMIC DNA]</scope>
</reference>
<dbReference type="OrthoDB" id="419617at2759"/>
<dbReference type="Pfam" id="PF15925">
    <property type="entry name" value="SOSSC"/>
    <property type="match status" value="1"/>
</dbReference>
<gene>
    <name evidence="2" type="ORF">CLODIP_2_CD07235</name>
</gene>